<gene>
    <name evidence="1" type="ORF">NEOLEDRAFT_1149021</name>
</gene>
<reference evidence="1 2" key="1">
    <citation type="journal article" date="2016" name="Mol. Biol. Evol.">
        <title>Comparative Genomics of Early-Diverging Mushroom-Forming Fungi Provides Insights into the Origins of Lignocellulose Decay Capabilities.</title>
        <authorList>
            <person name="Nagy L.G."/>
            <person name="Riley R."/>
            <person name="Tritt A."/>
            <person name="Adam C."/>
            <person name="Daum C."/>
            <person name="Floudas D."/>
            <person name="Sun H."/>
            <person name="Yadav J.S."/>
            <person name="Pangilinan J."/>
            <person name="Larsson K.H."/>
            <person name="Matsuura K."/>
            <person name="Barry K."/>
            <person name="Labutti K."/>
            <person name="Kuo R."/>
            <person name="Ohm R.A."/>
            <person name="Bhattacharya S.S."/>
            <person name="Shirouzu T."/>
            <person name="Yoshinaga Y."/>
            <person name="Martin F.M."/>
            <person name="Grigoriev I.V."/>
            <person name="Hibbett D.S."/>
        </authorList>
    </citation>
    <scope>NUCLEOTIDE SEQUENCE [LARGE SCALE GENOMIC DNA]</scope>
    <source>
        <strain evidence="1 2">HHB14362 ss-1</strain>
    </source>
</reference>
<proteinExistence type="predicted"/>
<accession>A0A165RKU2</accession>
<dbReference type="AlphaFoldDB" id="A0A165RKU2"/>
<organism evidence="1 2">
    <name type="scientific">Neolentinus lepideus HHB14362 ss-1</name>
    <dbReference type="NCBI Taxonomy" id="1314782"/>
    <lineage>
        <taxon>Eukaryota</taxon>
        <taxon>Fungi</taxon>
        <taxon>Dikarya</taxon>
        <taxon>Basidiomycota</taxon>
        <taxon>Agaricomycotina</taxon>
        <taxon>Agaricomycetes</taxon>
        <taxon>Gloeophyllales</taxon>
        <taxon>Gloeophyllaceae</taxon>
        <taxon>Neolentinus</taxon>
    </lineage>
</organism>
<dbReference type="OrthoDB" id="2841597at2759"/>
<dbReference type="EMBL" id="KV425581">
    <property type="protein sequence ID" value="KZT23960.1"/>
    <property type="molecule type" value="Genomic_DNA"/>
</dbReference>
<evidence type="ECO:0000313" key="1">
    <source>
        <dbReference type="EMBL" id="KZT23960.1"/>
    </source>
</evidence>
<dbReference type="InParanoid" id="A0A165RKU2"/>
<keyword evidence="2" id="KW-1185">Reference proteome</keyword>
<sequence>MPPARRSTRSRRGAGWHKKGYRDGGDMWINVRRAMYVGPFVRGMDVNEYSTLEDFLNDVTIVIGYVEMEEGFPIPEDWMLDVQRRGKSLFVEPMEASITDYFDGGETVTCKVFDEEGEQRIYEFGQGWVYK</sequence>
<name>A0A165RKU2_9AGAM</name>
<dbReference type="Proteomes" id="UP000076761">
    <property type="component" value="Unassembled WGS sequence"/>
</dbReference>
<protein>
    <submittedName>
        <fullName evidence="1">Uncharacterized protein</fullName>
    </submittedName>
</protein>
<evidence type="ECO:0000313" key="2">
    <source>
        <dbReference type="Proteomes" id="UP000076761"/>
    </source>
</evidence>